<organism evidence="1 2">
    <name type="scientific">Cinchona calisaya</name>
    <dbReference type="NCBI Taxonomy" id="153742"/>
    <lineage>
        <taxon>Eukaryota</taxon>
        <taxon>Viridiplantae</taxon>
        <taxon>Streptophyta</taxon>
        <taxon>Embryophyta</taxon>
        <taxon>Tracheophyta</taxon>
        <taxon>Spermatophyta</taxon>
        <taxon>Magnoliopsida</taxon>
        <taxon>eudicotyledons</taxon>
        <taxon>Gunneridae</taxon>
        <taxon>Pentapetalae</taxon>
        <taxon>asterids</taxon>
        <taxon>lamiids</taxon>
        <taxon>Gentianales</taxon>
        <taxon>Rubiaceae</taxon>
        <taxon>Cinchonoideae</taxon>
        <taxon>Cinchoneae</taxon>
        <taxon>Cinchona</taxon>
    </lineage>
</organism>
<dbReference type="Proteomes" id="UP001630127">
    <property type="component" value="Unassembled WGS sequence"/>
</dbReference>
<proteinExistence type="predicted"/>
<sequence>MVVLRNINAQCNASSEPLFSCLTCQAVDVAACVLRPKPMAWEKGSNLKGCNDISGEQQNSEFIGNRDDFVQSSFSFSQASQFPQPWQCLLVRFIGYPTDLLSLYDHHVLILAEIVLSLSGQVLLSFRYGMADALMIFTHWHLLREGSDPQKRGCGDALLRASTNSGVPLVLSQ</sequence>
<name>A0ABD3APJ9_9GENT</name>
<reference evidence="1 2" key="1">
    <citation type="submission" date="2024-11" db="EMBL/GenBank/DDBJ databases">
        <title>A near-complete genome assembly of Cinchona calisaya.</title>
        <authorList>
            <person name="Lian D.C."/>
            <person name="Zhao X.W."/>
            <person name="Wei L."/>
        </authorList>
    </citation>
    <scope>NUCLEOTIDE SEQUENCE [LARGE SCALE GENOMIC DNA]</scope>
    <source>
        <tissue evidence="1">Nenye</tissue>
    </source>
</reference>
<evidence type="ECO:0000313" key="1">
    <source>
        <dbReference type="EMBL" id="KAL3533122.1"/>
    </source>
</evidence>
<keyword evidence="2" id="KW-1185">Reference proteome</keyword>
<comment type="caution">
    <text evidence="1">The sequence shown here is derived from an EMBL/GenBank/DDBJ whole genome shotgun (WGS) entry which is preliminary data.</text>
</comment>
<evidence type="ECO:0000313" key="2">
    <source>
        <dbReference type="Proteomes" id="UP001630127"/>
    </source>
</evidence>
<dbReference type="AlphaFoldDB" id="A0ABD3APJ9"/>
<protein>
    <submittedName>
        <fullName evidence="1">Uncharacterized protein</fullName>
    </submittedName>
</protein>
<gene>
    <name evidence="1" type="ORF">ACH5RR_006643</name>
</gene>
<dbReference type="EMBL" id="JBJUIK010000003">
    <property type="protein sequence ID" value="KAL3533122.1"/>
    <property type="molecule type" value="Genomic_DNA"/>
</dbReference>
<accession>A0ABD3APJ9</accession>